<reference evidence="1" key="1">
    <citation type="submission" date="2023-03" db="EMBL/GenBank/DDBJ databases">
        <title>Massive genome expansion in bonnet fungi (Mycena s.s.) driven by repeated elements and novel gene families across ecological guilds.</title>
        <authorList>
            <consortium name="Lawrence Berkeley National Laboratory"/>
            <person name="Harder C.B."/>
            <person name="Miyauchi S."/>
            <person name="Viragh M."/>
            <person name="Kuo A."/>
            <person name="Thoen E."/>
            <person name="Andreopoulos B."/>
            <person name="Lu D."/>
            <person name="Skrede I."/>
            <person name="Drula E."/>
            <person name="Henrissat B."/>
            <person name="Morin E."/>
            <person name="Kohler A."/>
            <person name="Barry K."/>
            <person name="LaButti K."/>
            <person name="Morin E."/>
            <person name="Salamov A."/>
            <person name="Lipzen A."/>
            <person name="Mereny Z."/>
            <person name="Hegedus B."/>
            <person name="Baldrian P."/>
            <person name="Stursova M."/>
            <person name="Weitz H."/>
            <person name="Taylor A."/>
            <person name="Grigoriev I.V."/>
            <person name="Nagy L.G."/>
            <person name="Martin F."/>
            <person name="Kauserud H."/>
        </authorList>
    </citation>
    <scope>NUCLEOTIDE SEQUENCE</scope>
    <source>
        <strain evidence="1">9284</strain>
    </source>
</reference>
<dbReference type="AlphaFoldDB" id="A0AAD7F7A0"/>
<organism evidence="1 2">
    <name type="scientific">Roridomyces roridus</name>
    <dbReference type="NCBI Taxonomy" id="1738132"/>
    <lineage>
        <taxon>Eukaryota</taxon>
        <taxon>Fungi</taxon>
        <taxon>Dikarya</taxon>
        <taxon>Basidiomycota</taxon>
        <taxon>Agaricomycotina</taxon>
        <taxon>Agaricomycetes</taxon>
        <taxon>Agaricomycetidae</taxon>
        <taxon>Agaricales</taxon>
        <taxon>Marasmiineae</taxon>
        <taxon>Mycenaceae</taxon>
        <taxon>Roridomyces</taxon>
    </lineage>
</organism>
<gene>
    <name evidence="1" type="ORF">FB45DRAFT_1040949</name>
</gene>
<dbReference type="Proteomes" id="UP001221142">
    <property type="component" value="Unassembled WGS sequence"/>
</dbReference>
<keyword evidence="2" id="KW-1185">Reference proteome</keyword>
<proteinExistence type="predicted"/>
<evidence type="ECO:0000313" key="2">
    <source>
        <dbReference type="Proteomes" id="UP001221142"/>
    </source>
</evidence>
<accession>A0AAD7F7A0</accession>
<dbReference type="EMBL" id="JARKIF010000055">
    <property type="protein sequence ID" value="KAJ7606706.1"/>
    <property type="molecule type" value="Genomic_DNA"/>
</dbReference>
<comment type="caution">
    <text evidence="1">The sequence shown here is derived from an EMBL/GenBank/DDBJ whole genome shotgun (WGS) entry which is preliminary data.</text>
</comment>
<sequence>MAKNPTHKAIKFSSLERDYGAHFFRDALSRYLVQLSNPDMSSRQIERKAITLEVPFNTVPTFQRIKFSTPDPYAKDEPQSQDSRAIRYCYRITQVRVVFTLPERLAATILPPNIRPPTHLAHVEWFSAFKSQPERHRLMYKVTRVIKNGDHWASIIPVNNIRRSVHLL</sequence>
<evidence type="ECO:0000313" key="1">
    <source>
        <dbReference type="EMBL" id="KAJ7606706.1"/>
    </source>
</evidence>
<protein>
    <submittedName>
        <fullName evidence="1">Uncharacterized protein</fullName>
    </submittedName>
</protein>
<name>A0AAD7F7A0_9AGAR</name>